<evidence type="ECO:0000256" key="3">
    <source>
        <dbReference type="ARBA" id="ARBA00012744"/>
    </source>
</evidence>
<dbReference type="InterPro" id="IPR017736">
    <property type="entry name" value="Glyco_hydro_1_beta-glucosidase"/>
</dbReference>
<accession>A0ABQ6GRL7</accession>
<evidence type="ECO:0000256" key="1">
    <source>
        <dbReference type="ARBA" id="ARBA00000448"/>
    </source>
</evidence>
<evidence type="ECO:0000313" key="11">
    <source>
        <dbReference type="EMBL" id="GLX77829.1"/>
    </source>
</evidence>
<dbReference type="PANTHER" id="PTHR10353">
    <property type="entry name" value="GLYCOSYL HYDROLASE"/>
    <property type="match status" value="1"/>
</dbReference>
<keyword evidence="7 10" id="KW-0326">Glycosidase</keyword>
<dbReference type="PROSITE" id="PS00572">
    <property type="entry name" value="GLYCOSYL_HYDROL_F1_1"/>
    <property type="match status" value="1"/>
</dbReference>
<comment type="catalytic activity">
    <reaction evidence="1 10">
        <text>Hydrolysis of terminal, non-reducing beta-D-glucosyl residues with release of beta-D-glucose.</text>
        <dbReference type="EC" id="3.2.1.21"/>
    </reaction>
</comment>
<dbReference type="InterPro" id="IPR018120">
    <property type="entry name" value="Glyco_hydro_1_AS"/>
</dbReference>
<evidence type="ECO:0000313" key="12">
    <source>
        <dbReference type="Proteomes" id="UP001157186"/>
    </source>
</evidence>
<protein>
    <recommendedName>
        <fullName evidence="3 10">Beta-glucosidase</fullName>
        <ecNumber evidence="3 10">3.2.1.21</ecNumber>
    </recommendedName>
</protein>
<dbReference type="EC" id="3.2.1.21" evidence="3 10"/>
<evidence type="ECO:0000256" key="7">
    <source>
        <dbReference type="ARBA" id="ARBA00023295"/>
    </source>
</evidence>
<comment type="caution">
    <text evidence="11">The sequence shown here is derived from an EMBL/GenBank/DDBJ whole genome shotgun (WGS) entry which is preliminary data.</text>
</comment>
<evidence type="ECO:0000256" key="10">
    <source>
        <dbReference type="RuleBase" id="RU361175"/>
    </source>
</evidence>
<comment type="similarity">
    <text evidence="2 10">Belongs to the glycosyl hydrolase 1 family.</text>
</comment>
<dbReference type="InterPro" id="IPR017853">
    <property type="entry name" value="GH"/>
</dbReference>
<keyword evidence="5" id="KW-0136">Cellulose degradation</keyword>
<sequence length="445" mass="50533">MTKMKLTLPHESRMKSKDFTYGVATAAFQIEGGIEQRLPCIWDTFCEKPDTIADNSNGAIACDHFHLWQQDIEMIKALNVDAYRLSVSWGRVINQDGTVNQSGIQFYLQLLDLLNQYNIKVFITLYHWDLPQYLEDNGGWLNRETAYQFQHYTEQVVNAFGDRVYSYATLNEPFCSAYLGYELGIHAPGIKGKKYGRKAAHHLLLAHGLAMQVLNKHSPKTLNGIVLNFTPAYPATDSESDIAAAKFADDYLNQWYIKPIIDGQYPEILAQLPAAHQPEIFADDLAIISQAIDFLGINYYSRALYQADDVDIYREVKPADAPLTDMGWEIYPQGLTDLLISLNQHYKLPPVYITENGAAMKDTIIDGNVNDVERIAYYQSHLLAVDQAINAGVDIKGYFAWSLMDNFEWAEGYLKRFGIVYVDYLTQQRTVKASGHAFSQLSKDR</sequence>
<dbReference type="NCBIfam" id="TIGR03356">
    <property type="entry name" value="BGL"/>
    <property type="match status" value="1"/>
</dbReference>
<keyword evidence="12" id="KW-1185">Reference proteome</keyword>
<name>A0ABQ6GRL7_9GAMM</name>
<dbReference type="SUPFAM" id="SSF51445">
    <property type="entry name" value="(Trans)glycosidases"/>
    <property type="match status" value="1"/>
</dbReference>
<dbReference type="EMBL" id="BSST01000001">
    <property type="protein sequence ID" value="GLX77829.1"/>
    <property type="molecule type" value="Genomic_DNA"/>
</dbReference>
<feature type="active site" description="Nucleophile" evidence="9">
    <location>
        <position position="355"/>
    </location>
</feature>
<organism evidence="11 12">
    <name type="scientific">Thalassotalea insulae</name>
    <dbReference type="NCBI Taxonomy" id="2056778"/>
    <lineage>
        <taxon>Bacteria</taxon>
        <taxon>Pseudomonadati</taxon>
        <taxon>Pseudomonadota</taxon>
        <taxon>Gammaproteobacteria</taxon>
        <taxon>Alteromonadales</taxon>
        <taxon>Colwelliaceae</taxon>
        <taxon>Thalassotalea</taxon>
    </lineage>
</organism>
<evidence type="ECO:0000256" key="4">
    <source>
        <dbReference type="ARBA" id="ARBA00022801"/>
    </source>
</evidence>
<dbReference type="Proteomes" id="UP001157186">
    <property type="component" value="Unassembled WGS sequence"/>
</dbReference>
<keyword evidence="6" id="KW-0119">Carbohydrate metabolism</keyword>
<dbReference type="Pfam" id="PF00232">
    <property type="entry name" value="Glyco_hydro_1"/>
    <property type="match status" value="1"/>
</dbReference>
<proteinExistence type="inferred from homology"/>
<gene>
    <name evidence="11" type="ORF">tinsulaeT_11690</name>
</gene>
<dbReference type="PANTHER" id="PTHR10353:SF36">
    <property type="entry name" value="LP05116P"/>
    <property type="match status" value="1"/>
</dbReference>
<keyword evidence="8" id="KW-0624">Polysaccharide degradation</keyword>
<dbReference type="PROSITE" id="PS00653">
    <property type="entry name" value="GLYCOSYL_HYDROL_F1_2"/>
    <property type="match status" value="1"/>
</dbReference>
<dbReference type="PRINTS" id="PR00131">
    <property type="entry name" value="GLHYDRLASE1"/>
</dbReference>
<evidence type="ECO:0000256" key="2">
    <source>
        <dbReference type="ARBA" id="ARBA00010838"/>
    </source>
</evidence>
<reference evidence="11 12" key="1">
    <citation type="submission" date="2023-03" db="EMBL/GenBank/DDBJ databases">
        <title>Draft genome sequence of Thalassotalea insulae KCTC 62186T.</title>
        <authorList>
            <person name="Sawabe T."/>
        </authorList>
    </citation>
    <scope>NUCLEOTIDE SEQUENCE [LARGE SCALE GENOMIC DNA]</scope>
    <source>
        <strain evidence="11 12">KCTC 62186</strain>
    </source>
</reference>
<evidence type="ECO:0000256" key="8">
    <source>
        <dbReference type="ARBA" id="ARBA00023326"/>
    </source>
</evidence>
<dbReference type="Gene3D" id="3.20.20.80">
    <property type="entry name" value="Glycosidases"/>
    <property type="match status" value="1"/>
</dbReference>
<dbReference type="InterPro" id="IPR001360">
    <property type="entry name" value="Glyco_hydro_1"/>
</dbReference>
<evidence type="ECO:0000256" key="9">
    <source>
        <dbReference type="PROSITE-ProRule" id="PRU10055"/>
    </source>
</evidence>
<evidence type="ECO:0000256" key="6">
    <source>
        <dbReference type="ARBA" id="ARBA00023277"/>
    </source>
</evidence>
<dbReference type="InterPro" id="IPR033132">
    <property type="entry name" value="GH_1_N_CS"/>
</dbReference>
<keyword evidence="4 10" id="KW-0378">Hydrolase</keyword>
<evidence type="ECO:0000256" key="5">
    <source>
        <dbReference type="ARBA" id="ARBA00023001"/>
    </source>
</evidence>